<name>A0AAW3MYV9_9BURK</name>
<dbReference type="AlphaFoldDB" id="A0AAW3MYV9"/>
<reference evidence="2 3" key="1">
    <citation type="submission" date="2015-11" db="EMBL/GenBank/DDBJ databases">
        <title>Expanding the genomic diversity of Burkholderia species for the development of highly accurate diagnostics.</title>
        <authorList>
            <person name="Sahl J."/>
            <person name="Keim P."/>
            <person name="Wagner D."/>
        </authorList>
    </citation>
    <scope>NUCLEOTIDE SEQUENCE [LARGE SCALE GENOMIC DNA]</scope>
    <source>
        <strain evidence="2 3">MSMB1808WGS</strain>
    </source>
</reference>
<keyword evidence="3" id="KW-1185">Reference proteome</keyword>
<evidence type="ECO:0000313" key="3">
    <source>
        <dbReference type="Proteomes" id="UP000056453"/>
    </source>
</evidence>
<proteinExistence type="predicted"/>
<feature type="transmembrane region" description="Helical" evidence="1">
    <location>
        <begin position="208"/>
        <end position="226"/>
    </location>
</feature>
<gene>
    <name evidence="2" type="ORF">WJ96_05400</name>
</gene>
<feature type="transmembrane region" description="Helical" evidence="1">
    <location>
        <begin position="170"/>
        <end position="188"/>
    </location>
</feature>
<keyword evidence="1" id="KW-1133">Transmembrane helix</keyword>
<sequence length="252" mass="27325">MSISLKTRITDYVNSPTPGRVVLMFLGSMIALLLVTLAIGQLNLPYYGKTVWDLGIASFLWAFACISVMSERAASQFPFVTGALGVLWLTRTYLRVRRTGRYTPGRIDVVMAVVFLGLLGVYFVYQEQALPLQASFFNRVALFCAFAVMMFSFSLVMAHWEDALEAKESNISPIGITLFGCLVAGIATGGHGGDVASVSFWAFQLPNALLHLLASFGGLAMGIWFYEEVRKLSKGDAPAVEGQEPGTAAAQA</sequence>
<comment type="caution">
    <text evidence="2">The sequence shown here is derived from an EMBL/GenBank/DDBJ whole genome shotgun (WGS) entry which is preliminary data.</text>
</comment>
<accession>A0AAW3MYV9</accession>
<keyword evidence="1" id="KW-0812">Transmembrane</keyword>
<evidence type="ECO:0000256" key="1">
    <source>
        <dbReference type="SAM" id="Phobius"/>
    </source>
</evidence>
<feature type="transmembrane region" description="Helical" evidence="1">
    <location>
        <begin position="137"/>
        <end position="158"/>
    </location>
</feature>
<dbReference type="EMBL" id="LPBJ01000047">
    <property type="protein sequence ID" value="KVP98007.1"/>
    <property type="molecule type" value="Genomic_DNA"/>
</dbReference>
<feature type="transmembrane region" description="Helical" evidence="1">
    <location>
        <begin position="20"/>
        <end position="39"/>
    </location>
</feature>
<dbReference type="RefSeq" id="WP_059954141.1">
    <property type="nucleotide sequence ID" value="NZ_LPBJ01000047.1"/>
</dbReference>
<evidence type="ECO:0000313" key="2">
    <source>
        <dbReference type="EMBL" id="KVP98007.1"/>
    </source>
</evidence>
<protein>
    <submittedName>
        <fullName evidence="2">Uncharacterized protein</fullName>
    </submittedName>
</protein>
<keyword evidence="1" id="KW-0472">Membrane</keyword>
<organism evidence="2 3">
    <name type="scientific">Burkholderia ubonensis</name>
    <dbReference type="NCBI Taxonomy" id="101571"/>
    <lineage>
        <taxon>Bacteria</taxon>
        <taxon>Pseudomonadati</taxon>
        <taxon>Pseudomonadota</taxon>
        <taxon>Betaproteobacteria</taxon>
        <taxon>Burkholderiales</taxon>
        <taxon>Burkholderiaceae</taxon>
        <taxon>Burkholderia</taxon>
        <taxon>Burkholderia cepacia complex</taxon>
    </lineage>
</organism>
<feature type="transmembrane region" description="Helical" evidence="1">
    <location>
        <begin position="51"/>
        <end position="70"/>
    </location>
</feature>
<dbReference type="Proteomes" id="UP000056453">
    <property type="component" value="Unassembled WGS sequence"/>
</dbReference>
<feature type="transmembrane region" description="Helical" evidence="1">
    <location>
        <begin position="106"/>
        <end position="125"/>
    </location>
</feature>